<accession>A0A2N0ZFJ2</accession>
<dbReference type="PANTHER" id="PTHR11014">
    <property type="entry name" value="PEPTIDASE M20 FAMILY MEMBER"/>
    <property type="match status" value="1"/>
</dbReference>
<keyword evidence="1" id="KW-0464">Manganese</keyword>
<dbReference type="GO" id="GO:0016787">
    <property type="term" value="F:hydrolase activity"/>
    <property type="evidence" value="ECO:0007669"/>
    <property type="project" value="UniProtKB-KW"/>
</dbReference>
<evidence type="ECO:0000259" key="2">
    <source>
        <dbReference type="Pfam" id="PF07687"/>
    </source>
</evidence>
<dbReference type="InterPro" id="IPR017439">
    <property type="entry name" value="Amidohydrolase"/>
</dbReference>
<keyword evidence="1" id="KW-0479">Metal-binding</keyword>
<comment type="caution">
    <text evidence="3">The sequence shown here is derived from an EMBL/GenBank/DDBJ whole genome shotgun (WGS) entry which is preliminary data.</text>
</comment>
<dbReference type="PANTHER" id="PTHR11014:SF122">
    <property type="entry name" value="AMIDOHYDROLASE AMHX"/>
    <property type="match status" value="1"/>
</dbReference>
<dbReference type="AlphaFoldDB" id="A0A2N0ZFJ2"/>
<protein>
    <submittedName>
        <fullName evidence="3">Amidohydrolase</fullName>
    </submittedName>
</protein>
<dbReference type="RefSeq" id="WP_066189538.1">
    <property type="nucleotide sequence ID" value="NZ_JARMMB010000015.1"/>
</dbReference>
<dbReference type="Gene3D" id="3.40.630.10">
    <property type="entry name" value="Zn peptidases"/>
    <property type="match status" value="1"/>
</dbReference>
<name>A0A2N0ZFJ2_9BACI</name>
<dbReference type="SUPFAM" id="SSF53187">
    <property type="entry name" value="Zn-dependent exopeptidases"/>
    <property type="match status" value="1"/>
</dbReference>
<dbReference type="InterPro" id="IPR011650">
    <property type="entry name" value="Peptidase_M20_dimer"/>
</dbReference>
<dbReference type="Pfam" id="PF07687">
    <property type="entry name" value="M20_dimer"/>
    <property type="match status" value="1"/>
</dbReference>
<dbReference type="GO" id="GO:0046872">
    <property type="term" value="F:metal ion binding"/>
    <property type="evidence" value="ECO:0007669"/>
    <property type="project" value="UniProtKB-KW"/>
</dbReference>
<keyword evidence="4" id="KW-1185">Reference proteome</keyword>
<dbReference type="InterPro" id="IPR037484">
    <property type="entry name" value="AmhX-like"/>
</dbReference>
<keyword evidence="3" id="KW-0378">Hydrolase</keyword>
<comment type="cofactor">
    <cofactor evidence="1">
        <name>Mn(2+)</name>
        <dbReference type="ChEBI" id="CHEBI:29035"/>
    </cofactor>
    <text evidence="1">The Mn(2+) ion enhances activity.</text>
</comment>
<evidence type="ECO:0000313" key="4">
    <source>
        <dbReference type="Proteomes" id="UP000233343"/>
    </source>
</evidence>
<proteinExistence type="predicted"/>
<dbReference type="PIRSF" id="PIRSF005962">
    <property type="entry name" value="Pept_M20D_amidohydro"/>
    <property type="match status" value="1"/>
</dbReference>
<dbReference type="InterPro" id="IPR002933">
    <property type="entry name" value="Peptidase_M20"/>
</dbReference>
<evidence type="ECO:0000313" key="3">
    <source>
        <dbReference type="EMBL" id="PKG28282.1"/>
    </source>
</evidence>
<feature type="binding site" evidence="1">
    <location>
        <position position="159"/>
    </location>
    <ligand>
        <name>Mn(2+)</name>
        <dbReference type="ChEBI" id="CHEBI:29035"/>
        <label>2</label>
    </ligand>
</feature>
<reference evidence="3 4" key="1">
    <citation type="journal article" date="2010" name="Int. J. Syst. Evol. Microbiol.">
        <title>Bacillus horneckiae sp. nov., isolated from a spacecraft-assembly clean room.</title>
        <authorList>
            <person name="Vaishampayan P."/>
            <person name="Probst A."/>
            <person name="Krishnamurthi S."/>
            <person name="Ghosh S."/>
            <person name="Osman S."/>
            <person name="McDowall A."/>
            <person name="Ruckmani A."/>
            <person name="Mayilraj S."/>
            <person name="Venkateswaran K."/>
        </authorList>
    </citation>
    <scope>NUCLEOTIDE SEQUENCE [LARGE SCALE GENOMIC DNA]</scope>
    <source>
        <strain evidence="4">1PO1SC</strain>
    </source>
</reference>
<dbReference type="InterPro" id="IPR036264">
    <property type="entry name" value="Bact_exopeptidase_dim_dom"/>
</dbReference>
<feature type="binding site" evidence="1">
    <location>
        <position position="100"/>
    </location>
    <ligand>
        <name>Mn(2+)</name>
        <dbReference type="ChEBI" id="CHEBI:29035"/>
        <label>2</label>
    </ligand>
</feature>
<dbReference type="Proteomes" id="UP000233343">
    <property type="component" value="Unassembled WGS sequence"/>
</dbReference>
<dbReference type="CDD" id="cd08018">
    <property type="entry name" value="M20_Acy1_amhX-like"/>
    <property type="match status" value="1"/>
</dbReference>
<dbReference type="Pfam" id="PF01546">
    <property type="entry name" value="Peptidase_M20"/>
    <property type="match status" value="1"/>
</dbReference>
<sequence>MIKKAETNILKVVEQKVMDSFVHLHNHPEISWEETETTKYIKEILVNSGCKVIEFDDCTGIVGEYGNFNNNLPIVGIRADMDALWQEVNGVFQPNHSCGHDAHMAVVLGVLWRLKETPELAKRVAIKFIFQPAEEKGSGALKMVEKNIIENVDYLYGIHLRPVQETKPGRATPVIIHGATKMYNVEIIGDDAHGARPHLNHNSIEIAAQIVNMISQIHLDPRIPHSVKMTKLHAGGKNTNIIPGNALFSLDLRAQNNELMDKLEIKVNDIFQSMRNLYDLDIKITNIDGIVAAVTNDEAINIMRKSIIETLGEEKLDIPLVTPGGDDFHFYTVKKPDLKATMLGLGCNLKPGLHHPKMKFEEKYLIDGVNILFKALLNTYKV</sequence>
<dbReference type="NCBIfam" id="TIGR01891">
    <property type="entry name" value="amidohydrolases"/>
    <property type="match status" value="1"/>
</dbReference>
<feature type="binding site" evidence="1">
    <location>
        <position position="354"/>
    </location>
    <ligand>
        <name>Mn(2+)</name>
        <dbReference type="ChEBI" id="CHEBI:29035"/>
        <label>2</label>
    </ligand>
</feature>
<evidence type="ECO:0000256" key="1">
    <source>
        <dbReference type="PIRSR" id="PIRSR005962-1"/>
    </source>
</evidence>
<organism evidence="3 4">
    <name type="scientific">Cytobacillus horneckiae</name>
    <dbReference type="NCBI Taxonomy" id="549687"/>
    <lineage>
        <taxon>Bacteria</taxon>
        <taxon>Bacillati</taxon>
        <taxon>Bacillota</taxon>
        <taxon>Bacilli</taxon>
        <taxon>Bacillales</taxon>
        <taxon>Bacillaceae</taxon>
        <taxon>Cytobacillus</taxon>
    </lineage>
</organism>
<dbReference type="SUPFAM" id="SSF55031">
    <property type="entry name" value="Bacterial exopeptidase dimerisation domain"/>
    <property type="match status" value="1"/>
</dbReference>
<dbReference type="Gene3D" id="3.30.70.360">
    <property type="match status" value="1"/>
</dbReference>
<feature type="binding site" evidence="1">
    <location>
        <position position="98"/>
    </location>
    <ligand>
        <name>Mn(2+)</name>
        <dbReference type="ChEBI" id="CHEBI:29035"/>
        <label>2</label>
    </ligand>
</feature>
<dbReference type="EMBL" id="PISD01000030">
    <property type="protein sequence ID" value="PKG28282.1"/>
    <property type="molecule type" value="Genomic_DNA"/>
</dbReference>
<gene>
    <name evidence="3" type="ORF">CWS20_13805</name>
</gene>
<feature type="domain" description="Peptidase M20 dimerisation" evidence="2">
    <location>
        <begin position="182"/>
        <end position="272"/>
    </location>
</feature>
<feature type="binding site" evidence="1">
    <location>
        <position position="135"/>
    </location>
    <ligand>
        <name>Mn(2+)</name>
        <dbReference type="ChEBI" id="CHEBI:29035"/>
        <label>2</label>
    </ligand>
</feature>